<keyword evidence="1 2" id="KW-0694">RNA-binding</keyword>
<feature type="domain" description="RRM" evidence="3">
    <location>
        <begin position="152"/>
        <end position="228"/>
    </location>
</feature>
<dbReference type="InterPro" id="IPR012677">
    <property type="entry name" value="Nucleotide-bd_a/b_plait_sf"/>
</dbReference>
<dbReference type="SUPFAM" id="SSF54928">
    <property type="entry name" value="RNA-binding domain, RBD"/>
    <property type="match status" value="3"/>
</dbReference>
<accession>A0A024TDY9</accession>
<feature type="domain" description="RRM" evidence="3">
    <location>
        <begin position="60"/>
        <end position="136"/>
    </location>
</feature>
<organism evidence="4">
    <name type="scientific">Aphanomyces invadans</name>
    <dbReference type="NCBI Taxonomy" id="157072"/>
    <lineage>
        <taxon>Eukaryota</taxon>
        <taxon>Sar</taxon>
        <taxon>Stramenopiles</taxon>
        <taxon>Oomycota</taxon>
        <taxon>Saprolegniomycetes</taxon>
        <taxon>Saprolegniales</taxon>
        <taxon>Verrucalvaceae</taxon>
        <taxon>Aphanomyces</taxon>
    </lineage>
</organism>
<proteinExistence type="predicted"/>
<dbReference type="RefSeq" id="XP_008879820.1">
    <property type="nucleotide sequence ID" value="XM_008881598.1"/>
</dbReference>
<dbReference type="SMART" id="SM00360">
    <property type="entry name" value="RRM"/>
    <property type="match status" value="3"/>
</dbReference>
<dbReference type="OrthoDB" id="439808at2759"/>
<dbReference type="CDD" id="cd00590">
    <property type="entry name" value="RRM_SF"/>
    <property type="match status" value="1"/>
</dbReference>
<dbReference type="VEuPathDB" id="FungiDB:H310_13935"/>
<evidence type="ECO:0000313" key="4">
    <source>
        <dbReference type="EMBL" id="ETV91552.1"/>
    </source>
</evidence>
<dbReference type="PANTHER" id="PTHR48025">
    <property type="entry name" value="OS02G0815200 PROTEIN"/>
    <property type="match status" value="1"/>
</dbReference>
<reference evidence="4" key="1">
    <citation type="submission" date="2013-12" db="EMBL/GenBank/DDBJ databases">
        <title>The Genome Sequence of Aphanomyces invadans NJM9701.</title>
        <authorList>
            <consortium name="The Broad Institute Genomics Platform"/>
            <person name="Russ C."/>
            <person name="Tyler B."/>
            <person name="van West P."/>
            <person name="Dieguez-Uribeondo J."/>
            <person name="Young S.K."/>
            <person name="Zeng Q."/>
            <person name="Gargeya S."/>
            <person name="Fitzgerald M."/>
            <person name="Abouelleil A."/>
            <person name="Alvarado L."/>
            <person name="Chapman S.B."/>
            <person name="Gainer-Dewar J."/>
            <person name="Goldberg J."/>
            <person name="Griggs A."/>
            <person name="Gujja S."/>
            <person name="Hansen M."/>
            <person name="Howarth C."/>
            <person name="Imamovic A."/>
            <person name="Ireland A."/>
            <person name="Larimer J."/>
            <person name="McCowan C."/>
            <person name="Murphy C."/>
            <person name="Pearson M."/>
            <person name="Poon T.W."/>
            <person name="Priest M."/>
            <person name="Roberts A."/>
            <person name="Saif S."/>
            <person name="Shea T."/>
            <person name="Sykes S."/>
            <person name="Wortman J."/>
            <person name="Nusbaum C."/>
            <person name="Birren B."/>
        </authorList>
    </citation>
    <scope>NUCLEOTIDE SEQUENCE [LARGE SCALE GENOMIC DNA]</scope>
    <source>
        <strain evidence="4">NJM9701</strain>
    </source>
</reference>
<dbReference type="Gene3D" id="3.30.70.330">
    <property type="match status" value="3"/>
</dbReference>
<evidence type="ECO:0000259" key="3">
    <source>
        <dbReference type="PROSITE" id="PS50102"/>
    </source>
</evidence>
<dbReference type="eggNOG" id="KOG0123">
    <property type="taxonomic scope" value="Eukaryota"/>
</dbReference>
<dbReference type="PANTHER" id="PTHR48025:SF1">
    <property type="entry name" value="RRM DOMAIN-CONTAINING PROTEIN"/>
    <property type="match status" value="1"/>
</dbReference>
<dbReference type="InterPro" id="IPR035979">
    <property type="entry name" value="RBD_domain_sf"/>
</dbReference>
<evidence type="ECO:0000256" key="2">
    <source>
        <dbReference type="PROSITE-ProRule" id="PRU00176"/>
    </source>
</evidence>
<dbReference type="Pfam" id="PF00076">
    <property type="entry name" value="RRM_1"/>
    <property type="match status" value="3"/>
</dbReference>
<protein>
    <recommendedName>
        <fullName evidence="3">RRM domain-containing protein</fullName>
    </recommendedName>
</protein>
<name>A0A024TDY9_9STRA</name>
<gene>
    <name evidence="4" type="ORF">H310_13935</name>
</gene>
<dbReference type="STRING" id="157072.A0A024TDY9"/>
<dbReference type="InterPro" id="IPR050502">
    <property type="entry name" value="Euk_RNA-bind_prot"/>
</dbReference>
<dbReference type="EMBL" id="KI914009">
    <property type="protein sequence ID" value="ETV91552.1"/>
    <property type="molecule type" value="Genomic_DNA"/>
</dbReference>
<dbReference type="GeneID" id="20090985"/>
<dbReference type="AlphaFoldDB" id="A0A024TDY9"/>
<dbReference type="GO" id="GO:0003729">
    <property type="term" value="F:mRNA binding"/>
    <property type="evidence" value="ECO:0007669"/>
    <property type="project" value="TreeGrafter"/>
</dbReference>
<feature type="domain" description="RRM" evidence="3">
    <location>
        <begin position="240"/>
        <end position="317"/>
    </location>
</feature>
<evidence type="ECO:0000256" key="1">
    <source>
        <dbReference type="ARBA" id="ARBA00022884"/>
    </source>
</evidence>
<dbReference type="InterPro" id="IPR000504">
    <property type="entry name" value="RRM_dom"/>
</dbReference>
<sequence length="337" mass="36870">MMSSCVRRLAMTSKMNLVIGANAMHVANGNAMSLRPWTVLSLTHARALSIEVPRPVVSTSCVWIGGLPYDSKYNDVRQRFELHGKIKKLEFPTTPDGRSNGTCYITYETPEEAALALSENESMFGSRWIRVKHLRDLNTNARSANTNSTPNSKVFIGNLPYNFTEGDVTELLSSCGTVLNVNLVVDNENKSRGFGFAHFETAEAAAAAVKLNGTFLQGRPVSINYSLRAPAQGRGTAMADTIFVANLPHDVEEETLESMFDHCGAIESIRLAKDQETGRSRGFAHITFAMPEGAKKAIGLNGAQIDANTIGVELAITKAQKRRRWDNKSDTPSVDTE</sequence>
<dbReference type="PROSITE" id="PS50102">
    <property type="entry name" value="RRM"/>
    <property type="match status" value="3"/>
</dbReference>